<dbReference type="InterPro" id="IPR018391">
    <property type="entry name" value="PQQ_b-propeller_rpt"/>
</dbReference>
<feature type="domain" description="Pyrrolo-quinoline quinone repeat" evidence="3">
    <location>
        <begin position="352"/>
        <end position="692"/>
    </location>
</feature>
<evidence type="ECO:0000313" key="4">
    <source>
        <dbReference type="EMBL" id="QDT66230.1"/>
    </source>
</evidence>
<name>A0A517TCX6_9PLAN</name>
<dbReference type="Gene3D" id="1.25.40.10">
    <property type="entry name" value="Tetratricopeptide repeat domain"/>
    <property type="match status" value="1"/>
</dbReference>
<dbReference type="Proteomes" id="UP000319976">
    <property type="component" value="Chromosome"/>
</dbReference>
<dbReference type="Gene3D" id="2.130.10.10">
    <property type="entry name" value="YVTN repeat-like/Quinoprotein amine dehydrogenase"/>
    <property type="match status" value="2"/>
</dbReference>
<evidence type="ECO:0000313" key="5">
    <source>
        <dbReference type="Proteomes" id="UP000319976"/>
    </source>
</evidence>
<reference evidence="4 5" key="1">
    <citation type="submission" date="2019-02" db="EMBL/GenBank/DDBJ databases">
        <title>Deep-cultivation of Planctomycetes and their phenomic and genomic characterization uncovers novel biology.</title>
        <authorList>
            <person name="Wiegand S."/>
            <person name="Jogler M."/>
            <person name="Boedeker C."/>
            <person name="Pinto D."/>
            <person name="Vollmers J."/>
            <person name="Rivas-Marin E."/>
            <person name="Kohn T."/>
            <person name="Peeters S.H."/>
            <person name="Heuer A."/>
            <person name="Rast P."/>
            <person name="Oberbeckmann S."/>
            <person name="Bunk B."/>
            <person name="Jeske O."/>
            <person name="Meyerdierks A."/>
            <person name="Storesund J.E."/>
            <person name="Kallscheuer N."/>
            <person name="Luecker S."/>
            <person name="Lage O.M."/>
            <person name="Pohl T."/>
            <person name="Merkel B.J."/>
            <person name="Hornburger P."/>
            <person name="Mueller R.-W."/>
            <person name="Bruemmer F."/>
            <person name="Labrenz M."/>
            <person name="Spormann A.M."/>
            <person name="Op den Camp H."/>
            <person name="Overmann J."/>
            <person name="Amann R."/>
            <person name="Jetten M.S.M."/>
            <person name="Mascher T."/>
            <person name="Medema M.H."/>
            <person name="Devos D.P."/>
            <person name="Kaster A.-K."/>
            <person name="Ovreas L."/>
            <person name="Rohde M."/>
            <person name="Galperin M.Y."/>
            <person name="Jogler C."/>
        </authorList>
    </citation>
    <scope>NUCLEOTIDE SEQUENCE [LARGE SCALE GENOMIC DNA]</scope>
    <source>
        <strain evidence="4 5">V22</strain>
    </source>
</reference>
<keyword evidence="5" id="KW-1185">Reference proteome</keyword>
<feature type="signal peptide" evidence="2">
    <location>
        <begin position="1"/>
        <end position="23"/>
    </location>
</feature>
<dbReference type="EMBL" id="CP036316">
    <property type="protein sequence ID" value="QDT66230.1"/>
    <property type="molecule type" value="Genomic_DNA"/>
</dbReference>
<dbReference type="OrthoDB" id="242013at2"/>
<dbReference type="RefSeq" id="WP_145265164.1">
    <property type="nucleotide sequence ID" value="NZ_CP036316.1"/>
</dbReference>
<dbReference type="InterPro" id="IPR015943">
    <property type="entry name" value="WD40/YVTN_repeat-like_dom_sf"/>
</dbReference>
<feature type="compositionally biased region" description="Acidic residues" evidence="1">
    <location>
        <begin position="43"/>
        <end position="58"/>
    </location>
</feature>
<keyword evidence="2" id="KW-0732">Signal</keyword>
<dbReference type="InterPro" id="IPR011047">
    <property type="entry name" value="Quinoprotein_ADH-like_sf"/>
</dbReference>
<gene>
    <name evidence="4" type="ORF">V22_34950</name>
</gene>
<dbReference type="KEGG" id="chya:V22_34950"/>
<dbReference type="InterPro" id="IPR011990">
    <property type="entry name" value="TPR-like_helical_dom_sf"/>
</dbReference>
<proteinExistence type="predicted"/>
<feature type="domain" description="Pyrrolo-quinoline quinone repeat" evidence="3">
    <location>
        <begin position="1114"/>
        <end position="1307"/>
    </location>
</feature>
<dbReference type="SUPFAM" id="SSF50998">
    <property type="entry name" value="Quinoprotein alcohol dehydrogenase-like"/>
    <property type="match status" value="2"/>
</dbReference>
<feature type="region of interest" description="Disordered" evidence="1">
    <location>
        <begin position="43"/>
        <end position="65"/>
    </location>
</feature>
<organism evidence="4 5">
    <name type="scientific">Calycomorphotria hydatis</name>
    <dbReference type="NCBI Taxonomy" id="2528027"/>
    <lineage>
        <taxon>Bacteria</taxon>
        <taxon>Pseudomonadati</taxon>
        <taxon>Planctomycetota</taxon>
        <taxon>Planctomycetia</taxon>
        <taxon>Planctomycetales</taxon>
        <taxon>Planctomycetaceae</taxon>
        <taxon>Calycomorphotria</taxon>
    </lineage>
</organism>
<dbReference type="PANTHER" id="PTHR34512:SF30">
    <property type="entry name" value="OUTER MEMBRANE PROTEIN ASSEMBLY FACTOR BAMB"/>
    <property type="match status" value="1"/>
</dbReference>
<protein>
    <submittedName>
        <fullName evidence="4">Outer membrane biogenesis protein BamB</fullName>
    </submittedName>
</protein>
<evidence type="ECO:0000256" key="1">
    <source>
        <dbReference type="SAM" id="MobiDB-lite"/>
    </source>
</evidence>
<evidence type="ECO:0000259" key="3">
    <source>
        <dbReference type="Pfam" id="PF13360"/>
    </source>
</evidence>
<dbReference type="InterPro" id="IPR002372">
    <property type="entry name" value="PQQ_rpt_dom"/>
</dbReference>
<accession>A0A517TCX6</accession>
<feature type="chain" id="PRO_5022027333" evidence="2">
    <location>
        <begin position="24"/>
        <end position="1491"/>
    </location>
</feature>
<dbReference type="Pfam" id="PF13360">
    <property type="entry name" value="PQQ_2"/>
    <property type="match status" value="2"/>
</dbReference>
<evidence type="ECO:0000256" key="2">
    <source>
        <dbReference type="SAM" id="SignalP"/>
    </source>
</evidence>
<dbReference type="PANTHER" id="PTHR34512">
    <property type="entry name" value="CELL SURFACE PROTEIN"/>
    <property type="match status" value="1"/>
</dbReference>
<sequence length="1491" mass="166452" precursor="true">MRRLSVLCLSALIMWGALPTAEAQNANPLQQFFQNLFRGPVAEEDAGENPDAEVEAPENENRYERTTTDPVDALVPHDGAMAKLLRRAWRLVDEEQWDDARELLTYILEKSENSVVRLRNGKIQSVALEANRLLNRLPEEVQEDFRTQYGGLAESLLEQARDEARPDLAILVADRFLQTEAGQKAANFAGTCHLDRGEAGLAMLYFDRLMEVESPITKTDHFQLKVAQALLVMGKTKEARQVLNGITGEFSEHHGKLLAQVESGELVATNYADRHVEQWRNVSGNATRNGQAEAVEPLLLKRWNYPLSFSGSLNSRLEQLTADLIDQKHAPIPTFEPVTLGNLIAFRTLRGVSVLDARSGALVWETDATNSVESILEDPQASGHSRSVEQFKVLQRNILANMNSASADRNPLACLLYRDATYGSLSTDGTRLFVLEDHAALSHQGRIGRWNQNAGSKSDALGRDWSSNVLSAYQGQTGQVLWRVGGPKVESAFAGPLTGCYFMGPPLSKGDSLYVIGEKNNEIRLYGLDARTGGVLWSVLLAYSDQNISVDYVRRWWSTPVAAGAGVLICPTTVGWLVAVDTTGHRVLWTQRCVPESEGNSFSRRQRVTDMPDFNDRWVPAPPLIAGNRVVYSPSEESQLFCFDLYTGRKLWDINKGNLVAVCGQTDETVLLLGRDQVTAVKLSDGQTAWRTSIPEKHQPPVGLGLIAGNRLLVPLHGETLWSVNVDSGKVANKFLMLDSDTPLGRLFVQGGRLYSLSAAGLTAFEQRNLLVDEIAQRRKQDDHDLLAAFREAQLFHLDADLESALGILRRIDVSQLPRDVQDDYQQLLVSTLSQYISEAPAERVDLIDELRSLIQSSDGRLLADQLQLTAYIEAGQYRKAMTLGMSLLKAPDPARMVTVEHAQQVRLDLWVAGQIHDLWPLLDSAEQRDFSTEVLRYLQTAESEPIEEQVRRATLCSFHPESDRRLFEICKELITQNSPERAEPLLMRLAVDENPNTAARAEEELAQLERLARFTASASSVSQYDWGEFDVRVTRSGFGQPTNSISVMVENATGDYFGQHPMSVNTASGRLIIYESDGDTVKHVLPLRLSQQASNQRVSAVAVKHLLYLLYRDYVHCINPLTGERLWARQPHRKYQGTSRRNLGQLQYPSLQTPRSFESTRHLTRQAQTSGIMPIVNERYVCLQTHRRLEVIDALTGELMWSRDDLQPQNVVLGTTDVIYLFESNGSAVRTLRAVDGKELDGKLGESVGASGLAVTGPFVTLVDSGLQRGIFKGQGTSTRIVTFDSRNEEPVWTIPVAVTDQVGRIDDARVAVLHEGKEFKLIDLRQRVVNDFEDIPESMHEGRTRNLQALIMGDTLYFIVNKSGQGVAYFTADLPMVSVEGSIASLDITTGKLNWVSEASGFLPMVELERSPLLPFVNRQWKQKHGVNYWTTELEILDRKTGEQIIKTDVPNSSPLNPRTLIVDHKNQFVEIKSYNGNLRFERVTKGTD</sequence>
<dbReference type="SMART" id="SM00564">
    <property type="entry name" value="PQQ"/>
    <property type="match status" value="6"/>
</dbReference>